<evidence type="ECO:0000313" key="2">
    <source>
        <dbReference type="EMBL" id="MDR6269281.1"/>
    </source>
</evidence>
<dbReference type="EMBL" id="JAVDQF010000001">
    <property type="protein sequence ID" value="MDR6269281.1"/>
    <property type="molecule type" value="Genomic_DNA"/>
</dbReference>
<organism evidence="2 3">
    <name type="scientific">Arthrobacter russicus</name>
    <dbReference type="NCBI Taxonomy" id="172040"/>
    <lineage>
        <taxon>Bacteria</taxon>
        <taxon>Bacillati</taxon>
        <taxon>Actinomycetota</taxon>
        <taxon>Actinomycetes</taxon>
        <taxon>Micrococcales</taxon>
        <taxon>Micrococcaceae</taxon>
        <taxon>Arthrobacter</taxon>
    </lineage>
</organism>
<keyword evidence="1" id="KW-1133">Transmembrane helix</keyword>
<keyword evidence="1" id="KW-0472">Membrane</keyword>
<name>A0ABU1JBN0_9MICC</name>
<evidence type="ECO:0000313" key="3">
    <source>
        <dbReference type="Proteomes" id="UP001185069"/>
    </source>
</evidence>
<evidence type="ECO:0000256" key="1">
    <source>
        <dbReference type="SAM" id="Phobius"/>
    </source>
</evidence>
<feature type="transmembrane region" description="Helical" evidence="1">
    <location>
        <begin position="12"/>
        <end position="33"/>
    </location>
</feature>
<comment type="caution">
    <text evidence="2">The sequence shown here is derived from an EMBL/GenBank/DDBJ whole genome shotgun (WGS) entry which is preliminary data.</text>
</comment>
<evidence type="ECO:0008006" key="4">
    <source>
        <dbReference type="Google" id="ProtNLM"/>
    </source>
</evidence>
<accession>A0ABU1JBN0</accession>
<protein>
    <recommendedName>
        <fullName evidence="4">Alkaline shock response membrane anchor protein AmaP</fullName>
    </recommendedName>
</protein>
<dbReference type="Proteomes" id="UP001185069">
    <property type="component" value="Unassembled WGS sequence"/>
</dbReference>
<keyword evidence="1" id="KW-0812">Transmembrane</keyword>
<proteinExistence type="predicted"/>
<gene>
    <name evidence="2" type="ORF">JOE69_001519</name>
</gene>
<dbReference type="RefSeq" id="WP_309797467.1">
    <property type="nucleotide sequence ID" value="NZ_BAAAHY010000001.1"/>
</dbReference>
<sequence>MNATRRGLNRTIIFLIAVILIAVGAATALTGIWPTAKQAWAEWTGQAGTFVADQLAATRIQAFGLELSWLWAALLAVMLLLVILLVSWISSQGGGRTAILDRDKSAEGEVVLHNDIAGNALKEALSQDPRILSTAVSTWKLRREPGLKVAVQARKGASPREIADSVENLVAGLDRLIGKRMPLLISINTGVRTGWSHQHRVQ</sequence>
<feature type="transmembrane region" description="Helical" evidence="1">
    <location>
        <begin position="69"/>
        <end position="89"/>
    </location>
</feature>
<keyword evidence="3" id="KW-1185">Reference proteome</keyword>
<reference evidence="2 3" key="1">
    <citation type="submission" date="2023-07" db="EMBL/GenBank/DDBJ databases">
        <title>Sequencing the genomes of 1000 actinobacteria strains.</title>
        <authorList>
            <person name="Klenk H.-P."/>
        </authorList>
    </citation>
    <scope>NUCLEOTIDE SEQUENCE [LARGE SCALE GENOMIC DNA]</scope>
    <source>
        <strain evidence="2 3">DSM 14555</strain>
    </source>
</reference>